<accession>A0A8J2PTW8</accession>
<name>A0A8J2PTW8_9HEXA</name>
<evidence type="ECO:0000256" key="1">
    <source>
        <dbReference type="SAM" id="MobiDB-lite"/>
    </source>
</evidence>
<protein>
    <submittedName>
        <fullName evidence="2">Uncharacterized protein</fullName>
    </submittedName>
</protein>
<feature type="compositionally biased region" description="Polar residues" evidence="1">
    <location>
        <begin position="594"/>
        <end position="606"/>
    </location>
</feature>
<dbReference type="Proteomes" id="UP000708208">
    <property type="component" value="Unassembled WGS sequence"/>
</dbReference>
<evidence type="ECO:0000313" key="2">
    <source>
        <dbReference type="EMBL" id="CAG7837000.1"/>
    </source>
</evidence>
<proteinExistence type="predicted"/>
<organism evidence="2 3">
    <name type="scientific">Allacma fusca</name>
    <dbReference type="NCBI Taxonomy" id="39272"/>
    <lineage>
        <taxon>Eukaryota</taxon>
        <taxon>Metazoa</taxon>
        <taxon>Ecdysozoa</taxon>
        <taxon>Arthropoda</taxon>
        <taxon>Hexapoda</taxon>
        <taxon>Collembola</taxon>
        <taxon>Symphypleona</taxon>
        <taxon>Sminthuridae</taxon>
        <taxon>Allacma</taxon>
    </lineage>
</organism>
<comment type="caution">
    <text evidence="2">The sequence shown here is derived from an EMBL/GenBank/DDBJ whole genome shotgun (WGS) entry which is preliminary data.</text>
</comment>
<feature type="region of interest" description="Disordered" evidence="1">
    <location>
        <begin position="536"/>
        <end position="606"/>
    </location>
</feature>
<evidence type="ECO:0000313" key="3">
    <source>
        <dbReference type="Proteomes" id="UP000708208"/>
    </source>
</evidence>
<gene>
    <name evidence="2" type="ORF">AFUS01_LOCUS46180</name>
</gene>
<dbReference type="OrthoDB" id="8251765at2759"/>
<dbReference type="AlphaFoldDB" id="A0A8J2PTW8"/>
<reference evidence="2" key="1">
    <citation type="submission" date="2021-06" db="EMBL/GenBank/DDBJ databases">
        <authorList>
            <person name="Hodson N. C."/>
            <person name="Mongue J. A."/>
            <person name="Jaron S. K."/>
        </authorList>
    </citation>
    <scope>NUCLEOTIDE SEQUENCE</scope>
</reference>
<dbReference type="EMBL" id="CAJVCH010571238">
    <property type="protein sequence ID" value="CAG7837000.1"/>
    <property type="molecule type" value="Genomic_DNA"/>
</dbReference>
<sequence>MVESIKSATVDLDDLCDGLDSQMTMNEPLLKINRFAGLEKYNFHINWISNADKLTKRMVQTIINVLNDKVNEDTHDGLSTLKYLGIESVCFRTSLAFLHALLDKHIDAQFHLIAATSDINNLQEHNFVDEEYIVGLRLDSFETLSVKSQVGVLAAQHYFDGQLRRGHAMQIGFLKNVIQLDPDHYLWHFNLHSQYRFLRREKSDRNRTGPGDEEVKEILKAVELAPDHPLILVGSCVCVAEMMKTHGTDGLWRQPMRYGDKEFKSIQAVVDFIKLQTKKILDFHQETVRINIHIAECFSFLLPHEYRDMEFAKECIQRALQFHPNSSKAHHRMGNFILMTSGNMNEAIQHYSRAITCDSRNFPAKADLMKALMCEAQENSEKILELINTELENPDYNSNRISSIHFLKGCFLLLLDEKNPENEVNAALEWLKACEVSNESLDFKNISYMAKRYKWPKGKLTYRVVSSAIQSLIQSGKVDASNENLIRLEKIAQKNKEEAVQHYQQTRGGSNGGRGGYAARGGRAPFGLQRRRSESLMVAGSSAPGEGVVPTEATRRPRRWSNSNSASVDSGGMRVVVIRQPRPPQGPGFVLSERTASTSESENINN</sequence>
<keyword evidence="3" id="KW-1185">Reference proteome</keyword>